<dbReference type="RefSeq" id="WP_052110063.1">
    <property type="nucleotide sequence ID" value="NZ_AVPJ01000016.1"/>
</dbReference>
<dbReference type="GO" id="GO:0000155">
    <property type="term" value="F:phosphorelay sensor kinase activity"/>
    <property type="evidence" value="ECO:0007669"/>
    <property type="project" value="InterPro"/>
</dbReference>
<evidence type="ECO:0000256" key="3">
    <source>
        <dbReference type="ARBA" id="ARBA00023012"/>
    </source>
</evidence>
<dbReference type="CDD" id="cd16917">
    <property type="entry name" value="HATPase_UhpB-NarQ-NarX-like"/>
    <property type="match status" value="1"/>
</dbReference>
<dbReference type="Proteomes" id="UP000030002">
    <property type="component" value="Unassembled WGS sequence"/>
</dbReference>
<dbReference type="Pfam" id="PF02518">
    <property type="entry name" value="HATPase_c"/>
    <property type="match status" value="1"/>
</dbReference>
<comment type="caution">
    <text evidence="7">The sequence shown here is derived from an EMBL/GenBank/DDBJ whole genome shotgun (WGS) entry which is preliminary data.</text>
</comment>
<gene>
    <name evidence="7" type="ORF">N802_06110</name>
</gene>
<feature type="domain" description="Histidine kinase/HSP90-like ATPase" evidence="6">
    <location>
        <begin position="643"/>
        <end position="734"/>
    </location>
</feature>
<feature type="transmembrane region" description="Helical" evidence="5">
    <location>
        <begin position="313"/>
        <end position="333"/>
    </location>
</feature>
<dbReference type="EMBL" id="AVPJ01000016">
    <property type="protein sequence ID" value="KGN30779.1"/>
    <property type="molecule type" value="Genomic_DNA"/>
</dbReference>
<dbReference type="OrthoDB" id="227596at2"/>
<dbReference type="SMART" id="SM00387">
    <property type="entry name" value="HATPase_c"/>
    <property type="match status" value="1"/>
</dbReference>
<keyword evidence="1" id="KW-0808">Transferase</keyword>
<feature type="transmembrane region" description="Helical" evidence="5">
    <location>
        <begin position="9"/>
        <end position="28"/>
    </location>
</feature>
<keyword evidence="2" id="KW-0418">Kinase</keyword>
<feature type="transmembrane region" description="Helical" evidence="5">
    <location>
        <begin position="242"/>
        <end position="261"/>
    </location>
</feature>
<sequence length="743" mass="78670">MAQGEVRALPLHVVAIALLALGVAFGVWRLSYPSECAWLAPSASAWTDTGVRPNVPSGCQLTEGQTVIAASVTSDTVSLSLEDGSRVTLPRNAPGTVVAQRIGQSASTMIFVVAMFALALYVVRRRPRAPAPAALAVFAAGLLGSTFATMTGLPPSAAFGGVARWLWFANVQGGFLLSSGGFLASILHFPTPLTTGRATERSSLTRLTWVALLAPAAVWLAVVLAAGALQRPTFTGWVRTSIVVQSSLTVLAVFTAVALLVVRVRQVLRSDQSDVARQQMLWVAGSVLIPASLVLGIWMVPELFTGEALLPNVLIGTPGLITVAGLAVAMLRYRLFDLDVVLTRTIVHSLLLLAAVATYLLVTATLAAIFGSVVDGPLVAVGAVVVALGANPLRIRLERLVNRAFYGDRHEPYVALSRIAAHVADPNRSLASVAEEVRRSLRVPFVGIEPESAGTVSSGNPKSLANGVVALPTAWSDQVVGHLVVARRGRGDRFSRTERRLLDDIARELGGRLRAERMTHDLQSSRERIVSAREEERRALRRTLHDDIGPTMAALALKAETARRALSDPSAISDAQSLLGGIARTAAQSAESLRSLAYDLRPPALDELGLVAAIRLIADSPDLAIEVAVDGLDDDAMAPLPAAAEVAAYRIVRSAIDNTTRHAKATTCTVRLSREPHRLVVVVEDDGVGMPSAHLRGVGLTSMAERAAELGGFCTFGPRPEGGTIVRAELPTAAPEGRKEHRT</sequence>
<dbReference type="eggNOG" id="COG4585">
    <property type="taxonomic scope" value="Bacteria"/>
</dbReference>
<dbReference type="Pfam" id="PF07730">
    <property type="entry name" value="HisKA_3"/>
    <property type="match status" value="1"/>
</dbReference>
<keyword evidence="8" id="KW-1185">Reference proteome</keyword>
<feature type="transmembrane region" description="Helical" evidence="5">
    <location>
        <begin position="102"/>
        <end position="123"/>
    </location>
</feature>
<evidence type="ECO:0000256" key="1">
    <source>
        <dbReference type="ARBA" id="ARBA00022679"/>
    </source>
</evidence>
<evidence type="ECO:0000256" key="5">
    <source>
        <dbReference type="SAM" id="Phobius"/>
    </source>
</evidence>
<keyword evidence="3" id="KW-0902">Two-component regulatory system</keyword>
<evidence type="ECO:0000256" key="2">
    <source>
        <dbReference type="ARBA" id="ARBA00022777"/>
    </source>
</evidence>
<dbReference type="Gene3D" id="1.20.5.1930">
    <property type="match status" value="1"/>
</dbReference>
<organism evidence="7 8">
    <name type="scientific">Knoellia sinensis KCTC 19936</name>
    <dbReference type="NCBI Taxonomy" id="1385520"/>
    <lineage>
        <taxon>Bacteria</taxon>
        <taxon>Bacillati</taxon>
        <taxon>Actinomycetota</taxon>
        <taxon>Actinomycetes</taxon>
        <taxon>Micrococcales</taxon>
        <taxon>Intrasporangiaceae</taxon>
        <taxon>Knoellia</taxon>
    </lineage>
</organism>
<dbReference type="InterPro" id="IPR036890">
    <property type="entry name" value="HATPase_C_sf"/>
</dbReference>
<dbReference type="PANTHER" id="PTHR24421:SF61">
    <property type="entry name" value="OXYGEN SENSOR HISTIDINE KINASE NREB"/>
    <property type="match status" value="1"/>
</dbReference>
<dbReference type="GO" id="GO:0016020">
    <property type="term" value="C:membrane"/>
    <property type="evidence" value="ECO:0007669"/>
    <property type="project" value="InterPro"/>
</dbReference>
<evidence type="ECO:0000259" key="6">
    <source>
        <dbReference type="SMART" id="SM00387"/>
    </source>
</evidence>
<proteinExistence type="predicted"/>
<keyword evidence="5" id="KW-0472">Membrane</keyword>
<evidence type="ECO:0000313" key="7">
    <source>
        <dbReference type="EMBL" id="KGN30779.1"/>
    </source>
</evidence>
<dbReference type="STRING" id="1385520.N802_06110"/>
<feature type="transmembrane region" description="Helical" evidence="5">
    <location>
        <begin position="165"/>
        <end position="187"/>
    </location>
</feature>
<feature type="transmembrane region" description="Helical" evidence="5">
    <location>
        <begin position="207"/>
        <end position="230"/>
    </location>
</feature>
<keyword evidence="4" id="KW-0175">Coiled coil</keyword>
<evidence type="ECO:0000313" key="8">
    <source>
        <dbReference type="Proteomes" id="UP000030002"/>
    </source>
</evidence>
<feature type="transmembrane region" description="Helical" evidence="5">
    <location>
        <begin position="345"/>
        <end position="370"/>
    </location>
</feature>
<reference evidence="7 8" key="1">
    <citation type="submission" date="2013-08" db="EMBL/GenBank/DDBJ databases">
        <title>The genome sequence of Knoellia sinensis.</title>
        <authorList>
            <person name="Zhu W."/>
            <person name="Wang G."/>
        </authorList>
    </citation>
    <scope>NUCLEOTIDE SEQUENCE [LARGE SCALE GENOMIC DNA]</scope>
    <source>
        <strain evidence="7 8">KCTC 19936</strain>
    </source>
</reference>
<dbReference type="GO" id="GO:0046983">
    <property type="term" value="F:protein dimerization activity"/>
    <property type="evidence" value="ECO:0007669"/>
    <property type="project" value="InterPro"/>
</dbReference>
<feature type="transmembrane region" description="Helical" evidence="5">
    <location>
        <begin position="281"/>
        <end position="301"/>
    </location>
</feature>
<name>A0A0A0J253_9MICO</name>
<feature type="transmembrane region" description="Helical" evidence="5">
    <location>
        <begin position="135"/>
        <end position="153"/>
    </location>
</feature>
<protein>
    <recommendedName>
        <fullName evidence="6">Histidine kinase/HSP90-like ATPase domain-containing protein</fullName>
    </recommendedName>
</protein>
<dbReference type="InterPro" id="IPR011712">
    <property type="entry name" value="Sig_transdc_His_kin_sub3_dim/P"/>
</dbReference>
<evidence type="ECO:0000256" key="4">
    <source>
        <dbReference type="SAM" id="Coils"/>
    </source>
</evidence>
<dbReference type="PANTHER" id="PTHR24421">
    <property type="entry name" value="NITRATE/NITRITE SENSOR PROTEIN NARX-RELATED"/>
    <property type="match status" value="1"/>
</dbReference>
<dbReference type="AlphaFoldDB" id="A0A0A0J253"/>
<feature type="coiled-coil region" evidence="4">
    <location>
        <begin position="515"/>
        <end position="542"/>
    </location>
</feature>
<keyword evidence="5" id="KW-1133">Transmembrane helix</keyword>
<dbReference type="SUPFAM" id="SSF55874">
    <property type="entry name" value="ATPase domain of HSP90 chaperone/DNA topoisomerase II/histidine kinase"/>
    <property type="match status" value="1"/>
</dbReference>
<dbReference type="InterPro" id="IPR050482">
    <property type="entry name" value="Sensor_HK_TwoCompSys"/>
</dbReference>
<dbReference type="Gene3D" id="3.30.565.10">
    <property type="entry name" value="Histidine kinase-like ATPase, C-terminal domain"/>
    <property type="match status" value="1"/>
</dbReference>
<dbReference type="InterPro" id="IPR003594">
    <property type="entry name" value="HATPase_dom"/>
</dbReference>
<keyword evidence="5" id="KW-0812">Transmembrane</keyword>
<accession>A0A0A0J253</accession>